<protein>
    <submittedName>
        <fullName evidence="1">Uncharacterized protein</fullName>
    </submittedName>
</protein>
<reference evidence="1" key="1">
    <citation type="submission" date="2013-04" db="EMBL/GenBank/DDBJ databases">
        <authorList>
            <person name="Harkins D.M."/>
            <person name="Durkin A.S."/>
            <person name="Selengut J.D."/>
            <person name="Sanka R."/>
            <person name="DePew J."/>
            <person name="Purushe J."/>
            <person name="Ahmed A."/>
            <person name="van der Linden H."/>
            <person name="Goris M.G.A."/>
            <person name="Hartskeerl R.A."/>
            <person name="Vinetz J.M."/>
            <person name="Sutton G.G."/>
            <person name="Nelson W.C."/>
            <person name="Fouts D.E."/>
        </authorList>
    </citation>
    <scope>NUCLEOTIDE SEQUENCE [LARGE SCALE GENOMIC DNA]</scope>
    <source>
        <strain evidence="1">BUT 6</strain>
    </source>
</reference>
<keyword evidence="2" id="KW-1185">Reference proteome</keyword>
<evidence type="ECO:0000313" key="1">
    <source>
        <dbReference type="EMBL" id="EPG75352.1"/>
    </source>
</evidence>
<proteinExistence type="predicted"/>
<dbReference type="AlphaFoldDB" id="S3W522"/>
<dbReference type="EMBL" id="AKWZ02000003">
    <property type="protein sequence ID" value="EPG75352.1"/>
    <property type="molecule type" value="Genomic_DNA"/>
</dbReference>
<evidence type="ECO:0000313" key="2">
    <source>
        <dbReference type="Proteomes" id="UP000014540"/>
    </source>
</evidence>
<organism evidence="1 2">
    <name type="scientific">Leptospira fainei serovar Hurstbridge str. BUT 6</name>
    <dbReference type="NCBI Taxonomy" id="1193011"/>
    <lineage>
        <taxon>Bacteria</taxon>
        <taxon>Pseudomonadati</taxon>
        <taxon>Spirochaetota</taxon>
        <taxon>Spirochaetia</taxon>
        <taxon>Leptospirales</taxon>
        <taxon>Leptospiraceae</taxon>
        <taxon>Leptospira</taxon>
    </lineage>
</organism>
<dbReference type="RefSeq" id="WP_016548443.1">
    <property type="nucleotide sequence ID" value="NZ_AKWZ02000003.1"/>
</dbReference>
<comment type="caution">
    <text evidence="1">The sequence shown here is derived from an EMBL/GenBank/DDBJ whole genome shotgun (WGS) entry which is preliminary data.</text>
</comment>
<dbReference type="NCBIfam" id="NF047553">
    <property type="entry name" value="LBBP_01157_fam"/>
    <property type="match status" value="1"/>
</dbReference>
<dbReference type="OrthoDB" id="343392at2"/>
<name>S3W522_9LEPT</name>
<accession>S3W522</accession>
<dbReference type="Proteomes" id="UP000014540">
    <property type="component" value="Unassembled WGS sequence"/>
</dbReference>
<gene>
    <name evidence="1" type="ORF">LEP1GSC058_2210</name>
</gene>
<dbReference type="NCBIfam" id="NF047557">
    <property type="entry name" value="LIC_11826_fam"/>
    <property type="match status" value="1"/>
</dbReference>
<dbReference type="STRING" id="1193011.LEP1GSC058_2210"/>
<sequence length="259" mass="30462">MAKKKKRSSFWERFAFWRKSDRSKAEQEEPSVRDSRGYTWELKDLREKVDRFFLTRKKSSGPIFESPNLRLTKNNRHLFRLEGKEKSGREYSLVLATGNYLTEQNGKVTGVVFLTETELNRLLSSDPKSLKGILSGIQEPNWEEESWAVLQEEPELKKSSDSWKEILNWEPIWSQQVIINLRPNVLAVLLIFLGKEFEEFFHKNSAGRVREMVSKELYFLNVSGNRNSPHSENVSLYEFDLAKKELESVLVRIRSKREK</sequence>